<dbReference type="GO" id="GO:0016491">
    <property type="term" value="F:oxidoreductase activity"/>
    <property type="evidence" value="ECO:0007669"/>
    <property type="project" value="UniProtKB-KW"/>
</dbReference>
<organism evidence="10 11">
    <name type="scientific">Tenacibaculum holothuriorum</name>
    <dbReference type="NCBI Taxonomy" id="1635173"/>
    <lineage>
        <taxon>Bacteria</taxon>
        <taxon>Pseudomonadati</taxon>
        <taxon>Bacteroidota</taxon>
        <taxon>Flavobacteriia</taxon>
        <taxon>Flavobacteriales</taxon>
        <taxon>Flavobacteriaceae</taxon>
        <taxon>Tenacibaculum</taxon>
    </lineage>
</organism>
<gene>
    <name evidence="10" type="ORF">WH52_10100</name>
</gene>
<dbReference type="OrthoDB" id="9801481at2"/>
<name>A0A1Y2PDL4_9FLAO</name>
<evidence type="ECO:0000256" key="7">
    <source>
        <dbReference type="PIRSR" id="PIRSR601519-1"/>
    </source>
</evidence>
<accession>A0A1Y2PDL4</accession>
<evidence type="ECO:0000256" key="1">
    <source>
        <dbReference type="ARBA" id="ARBA00006950"/>
    </source>
</evidence>
<feature type="binding site" evidence="7">
    <location>
        <position position="53"/>
    </location>
    <ligand>
        <name>Fe cation</name>
        <dbReference type="ChEBI" id="CHEBI:24875"/>
        <label>1</label>
    </ligand>
</feature>
<dbReference type="GO" id="GO:0006826">
    <property type="term" value="P:iron ion transport"/>
    <property type="evidence" value="ECO:0007669"/>
    <property type="project" value="InterPro"/>
</dbReference>
<dbReference type="InterPro" id="IPR041719">
    <property type="entry name" value="Ferritin_prok"/>
</dbReference>
<comment type="function">
    <text evidence="8">Iron-storage protein.</text>
</comment>
<dbReference type="PANTHER" id="PTHR11431:SF127">
    <property type="entry name" value="BACTERIAL NON-HEME FERRITIN"/>
    <property type="match status" value="1"/>
</dbReference>
<dbReference type="STRING" id="1635173.WH52_10100"/>
<dbReference type="PROSITE" id="PS50905">
    <property type="entry name" value="FERRITIN_LIKE"/>
    <property type="match status" value="1"/>
</dbReference>
<feature type="binding site" evidence="7">
    <location>
        <position position="127"/>
    </location>
    <ligand>
        <name>Fe cation</name>
        <dbReference type="ChEBI" id="CHEBI:24875"/>
        <label>1</label>
    </ligand>
</feature>
<feature type="domain" description="Ferritin-like diiron" evidence="9">
    <location>
        <begin position="1"/>
        <end position="145"/>
    </location>
</feature>
<dbReference type="InterPro" id="IPR009078">
    <property type="entry name" value="Ferritin-like_SF"/>
</dbReference>
<dbReference type="PANTHER" id="PTHR11431">
    <property type="entry name" value="FERRITIN"/>
    <property type="match status" value="1"/>
</dbReference>
<feature type="binding site" evidence="7">
    <location>
        <position position="50"/>
    </location>
    <ligand>
        <name>Fe cation</name>
        <dbReference type="ChEBI" id="CHEBI:24875"/>
        <label>1</label>
    </ligand>
</feature>
<evidence type="ECO:0000256" key="3">
    <source>
        <dbReference type="ARBA" id="ARBA00022723"/>
    </source>
</evidence>
<dbReference type="EMBL" id="LAPZ01000007">
    <property type="protein sequence ID" value="OSY87768.1"/>
    <property type="molecule type" value="Genomic_DNA"/>
</dbReference>
<dbReference type="GO" id="GO:0008198">
    <property type="term" value="F:ferrous iron binding"/>
    <property type="evidence" value="ECO:0007669"/>
    <property type="project" value="TreeGrafter"/>
</dbReference>
<feature type="binding site" evidence="7">
    <location>
        <position position="94"/>
    </location>
    <ligand>
        <name>Fe cation</name>
        <dbReference type="ChEBI" id="CHEBI:24875"/>
        <label>1</label>
    </ligand>
</feature>
<keyword evidence="4" id="KW-0560">Oxidoreductase</keyword>
<dbReference type="GO" id="GO:0042802">
    <property type="term" value="F:identical protein binding"/>
    <property type="evidence" value="ECO:0007669"/>
    <property type="project" value="UniProtKB-ARBA"/>
</dbReference>
<evidence type="ECO:0000256" key="8">
    <source>
        <dbReference type="RuleBase" id="RU361145"/>
    </source>
</evidence>
<dbReference type="SUPFAM" id="SSF47240">
    <property type="entry name" value="Ferritin-like"/>
    <property type="match status" value="1"/>
</dbReference>
<feature type="binding site" evidence="7">
    <location>
        <position position="17"/>
    </location>
    <ligand>
        <name>Fe cation</name>
        <dbReference type="ChEBI" id="CHEBI:24875"/>
        <label>1</label>
    </ligand>
</feature>
<dbReference type="RefSeq" id="WP_086030831.1">
    <property type="nucleotide sequence ID" value="NZ_LAPZ01000007.1"/>
</dbReference>
<dbReference type="Gene3D" id="1.20.1260.10">
    <property type="match status" value="1"/>
</dbReference>
<dbReference type="InterPro" id="IPR001519">
    <property type="entry name" value="Ferritin"/>
</dbReference>
<comment type="subcellular location">
    <subcellularLocation>
        <location evidence="8">Cytoplasm</location>
    </subcellularLocation>
</comment>
<dbReference type="Proteomes" id="UP000194221">
    <property type="component" value="Unassembled WGS sequence"/>
</dbReference>
<dbReference type="AlphaFoldDB" id="A0A1Y2PDL4"/>
<comment type="catalytic activity">
    <reaction evidence="8">
        <text>4 Fe(2+) + O2 + 6 H2O = 4 iron(III) oxide-hydroxide + 12 H(+)</text>
        <dbReference type="Rhea" id="RHEA:11972"/>
        <dbReference type="ChEBI" id="CHEBI:15377"/>
        <dbReference type="ChEBI" id="CHEBI:15378"/>
        <dbReference type="ChEBI" id="CHEBI:15379"/>
        <dbReference type="ChEBI" id="CHEBI:29033"/>
        <dbReference type="ChEBI" id="CHEBI:78619"/>
        <dbReference type="EC" id="1.16.3.2"/>
    </reaction>
</comment>
<keyword evidence="2 8" id="KW-0409">Iron storage</keyword>
<dbReference type="InParanoid" id="A0A1Y2PDL4"/>
<sequence>MLSKKIEEALNKQIKIEAESSQVYLSMACWAEVQGFEGVAQFMYAHSDEERMHMLKLVKFVNERGGHAQVSELTAPPTEFGTFKNMFQTLFDHEVFVSKSINDLVHITLEERDYATHNFLQWYVSEQIEEEALARNILDKINLIGDDKGGLYLFDNDVKQLVGADAGGNAPM</sequence>
<dbReference type="InterPro" id="IPR009040">
    <property type="entry name" value="Ferritin-like_diiron"/>
</dbReference>
<keyword evidence="8" id="KW-0963">Cytoplasm</keyword>
<reference evidence="10 11" key="1">
    <citation type="submission" date="2015-03" db="EMBL/GenBank/DDBJ databases">
        <title>Genome sequence of Tenacibaculum sp. S2-2, isolated from intestinal microbiota of sea cucumber, Apostichopus japonicas.</title>
        <authorList>
            <person name="Shao Z."/>
            <person name="Wang L."/>
            <person name="Li X."/>
        </authorList>
    </citation>
    <scope>NUCLEOTIDE SEQUENCE [LARGE SCALE GENOMIC DNA]</scope>
    <source>
        <strain evidence="10 11">S2-2</strain>
    </source>
</reference>
<dbReference type="Pfam" id="PF00210">
    <property type="entry name" value="Ferritin"/>
    <property type="match status" value="1"/>
</dbReference>
<comment type="caution">
    <text evidence="10">The sequence shown here is derived from an EMBL/GenBank/DDBJ whole genome shotgun (WGS) entry which is preliminary data.</text>
</comment>
<evidence type="ECO:0000256" key="2">
    <source>
        <dbReference type="ARBA" id="ARBA00022434"/>
    </source>
</evidence>
<dbReference type="CDD" id="cd01055">
    <property type="entry name" value="Nonheme_Ferritin"/>
    <property type="match status" value="1"/>
</dbReference>
<dbReference type="FunFam" id="1.20.1260.10:FF:000001">
    <property type="entry name" value="Non-heme ferritin"/>
    <property type="match status" value="1"/>
</dbReference>
<dbReference type="GO" id="GO:0005737">
    <property type="term" value="C:cytoplasm"/>
    <property type="evidence" value="ECO:0007669"/>
    <property type="project" value="UniProtKB-SubCell"/>
</dbReference>
<comment type="similarity">
    <text evidence="1 8">Belongs to the ferritin family. Prokaryotic subfamily.</text>
</comment>
<keyword evidence="11" id="KW-1185">Reference proteome</keyword>
<proteinExistence type="inferred from homology"/>
<evidence type="ECO:0000313" key="11">
    <source>
        <dbReference type="Proteomes" id="UP000194221"/>
    </source>
</evidence>
<comment type="function">
    <text evidence="6">May alleviate iron toxicity in the presence of oxygen.</text>
</comment>
<evidence type="ECO:0000256" key="5">
    <source>
        <dbReference type="ARBA" id="ARBA00023004"/>
    </source>
</evidence>
<evidence type="ECO:0000256" key="6">
    <source>
        <dbReference type="ARBA" id="ARBA00054546"/>
    </source>
</evidence>
<dbReference type="InterPro" id="IPR008331">
    <property type="entry name" value="Ferritin_DPS_dom"/>
</dbReference>
<dbReference type="GO" id="GO:0008199">
    <property type="term" value="F:ferric iron binding"/>
    <property type="evidence" value="ECO:0007669"/>
    <property type="project" value="InterPro"/>
</dbReference>
<dbReference type="EC" id="1.16.3.2" evidence="8"/>
<evidence type="ECO:0000313" key="10">
    <source>
        <dbReference type="EMBL" id="OSY87768.1"/>
    </source>
</evidence>
<keyword evidence="5 7" id="KW-0408">Iron</keyword>
<dbReference type="GO" id="GO:0006879">
    <property type="term" value="P:intracellular iron ion homeostasis"/>
    <property type="evidence" value="ECO:0007669"/>
    <property type="project" value="UniProtKB-KW"/>
</dbReference>
<protein>
    <recommendedName>
        <fullName evidence="8">Ferritin</fullName>
        <ecNumber evidence="8">1.16.3.2</ecNumber>
    </recommendedName>
</protein>
<evidence type="ECO:0000256" key="4">
    <source>
        <dbReference type="ARBA" id="ARBA00023002"/>
    </source>
</evidence>
<evidence type="ECO:0000259" key="9">
    <source>
        <dbReference type="PROSITE" id="PS50905"/>
    </source>
</evidence>
<keyword evidence="3 7" id="KW-0479">Metal-binding</keyword>
<dbReference type="InterPro" id="IPR012347">
    <property type="entry name" value="Ferritin-like"/>
</dbReference>